<name>A0A397VXV3_9GLOM</name>
<evidence type="ECO:0000256" key="1">
    <source>
        <dbReference type="SAM" id="Phobius"/>
    </source>
</evidence>
<organism evidence="2 3">
    <name type="scientific">Gigaspora rosea</name>
    <dbReference type="NCBI Taxonomy" id="44941"/>
    <lineage>
        <taxon>Eukaryota</taxon>
        <taxon>Fungi</taxon>
        <taxon>Fungi incertae sedis</taxon>
        <taxon>Mucoromycota</taxon>
        <taxon>Glomeromycotina</taxon>
        <taxon>Glomeromycetes</taxon>
        <taxon>Diversisporales</taxon>
        <taxon>Gigasporaceae</taxon>
        <taxon>Gigaspora</taxon>
    </lineage>
</organism>
<evidence type="ECO:0000313" key="2">
    <source>
        <dbReference type="EMBL" id="RIB25819.1"/>
    </source>
</evidence>
<dbReference type="Proteomes" id="UP000266673">
    <property type="component" value="Unassembled WGS sequence"/>
</dbReference>
<dbReference type="AlphaFoldDB" id="A0A397VXV3"/>
<protein>
    <submittedName>
        <fullName evidence="2">Uncharacterized protein</fullName>
    </submittedName>
</protein>
<reference evidence="2 3" key="1">
    <citation type="submission" date="2018-06" db="EMBL/GenBank/DDBJ databases">
        <title>Comparative genomics reveals the genomic features of Rhizophagus irregularis, R. cerebriforme, R. diaphanum and Gigaspora rosea, and their symbiotic lifestyle signature.</title>
        <authorList>
            <person name="Morin E."/>
            <person name="San Clemente H."/>
            <person name="Chen E.C.H."/>
            <person name="De La Providencia I."/>
            <person name="Hainaut M."/>
            <person name="Kuo A."/>
            <person name="Kohler A."/>
            <person name="Murat C."/>
            <person name="Tang N."/>
            <person name="Roy S."/>
            <person name="Loubradou J."/>
            <person name="Henrissat B."/>
            <person name="Grigoriev I.V."/>
            <person name="Corradi N."/>
            <person name="Roux C."/>
            <person name="Martin F.M."/>
        </authorList>
    </citation>
    <scope>NUCLEOTIDE SEQUENCE [LARGE SCALE GENOMIC DNA]</scope>
    <source>
        <strain evidence="2 3">DAOM 194757</strain>
    </source>
</reference>
<dbReference type="EMBL" id="QKWP01000161">
    <property type="protein sequence ID" value="RIB25819.1"/>
    <property type="molecule type" value="Genomic_DNA"/>
</dbReference>
<sequence>MCFGRKDLLLLSTYFSTVFSLNSLIKFLSVKYYIYAGQKQCCHPKVLVVKDWFTSMSLFFIIQTLALFFSDI</sequence>
<comment type="caution">
    <text evidence="2">The sequence shown here is derived from an EMBL/GenBank/DDBJ whole genome shotgun (WGS) entry which is preliminary data.</text>
</comment>
<gene>
    <name evidence="2" type="ORF">C2G38_2066618</name>
</gene>
<evidence type="ECO:0000313" key="3">
    <source>
        <dbReference type="Proteomes" id="UP000266673"/>
    </source>
</evidence>
<keyword evidence="1" id="KW-0812">Transmembrane</keyword>
<accession>A0A397VXV3</accession>
<keyword evidence="1" id="KW-1133">Transmembrane helix</keyword>
<proteinExistence type="predicted"/>
<keyword evidence="1" id="KW-0472">Membrane</keyword>
<keyword evidence="3" id="KW-1185">Reference proteome</keyword>
<feature type="transmembrane region" description="Helical" evidence="1">
    <location>
        <begin position="52"/>
        <end position="69"/>
    </location>
</feature>